<gene>
    <name evidence="2" type="ORF">B0I36DRAFT_312919</name>
</gene>
<evidence type="ECO:0000313" key="2">
    <source>
        <dbReference type="EMBL" id="KAH7041489.1"/>
    </source>
</evidence>
<protein>
    <submittedName>
        <fullName evidence="2">Uncharacterized protein</fullName>
    </submittedName>
</protein>
<feature type="compositionally biased region" description="Polar residues" evidence="1">
    <location>
        <begin position="112"/>
        <end position="129"/>
    </location>
</feature>
<keyword evidence="3" id="KW-1185">Reference proteome</keyword>
<organism evidence="2 3">
    <name type="scientific">Microdochium trichocladiopsis</name>
    <dbReference type="NCBI Taxonomy" id="1682393"/>
    <lineage>
        <taxon>Eukaryota</taxon>
        <taxon>Fungi</taxon>
        <taxon>Dikarya</taxon>
        <taxon>Ascomycota</taxon>
        <taxon>Pezizomycotina</taxon>
        <taxon>Sordariomycetes</taxon>
        <taxon>Xylariomycetidae</taxon>
        <taxon>Xylariales</taxon>
        <taxon>Microdochiaceae</taxon>
        <taxon>Microdochium</taxon>
    </lineage>
</organism>
<dbReference type="OrthoDB" id="5333491at2759"/>
<dbReference type="EMBL" id="JAGTJQ010000001">
    <property type="protein sequence ID" value="KAH7041489.1"/>
    <property type="molecule type" value="Genomic_DNA"/>
</dbReference>
<proteinExistence type="predicted"/>
<name>A0A9P9C0V3_9PEZI</name>
<evidence type="ECO:0000256" key="1">
    <source>
        <dbReference type="SAM" id="MobiDB-lite"/>
    </source>
</evidence>
<feature type="region of interest" description="Disordered" evidence="1">
    <location>
        <begin position="95"/>
        <end position="148"/>
    </location>
</feature>
<sequence>MWMPIPWADNFTHGNLNPTDTGTSDYDMLSNALGKAIASLPALKSLNLSGTFDSSLFWPPSSCTDKDPDYGDGLTCRWKSLESIRVHLDGRRPSGGTYFSMRNGNDPRTGGAISTENESPPGYSNSHLSQDGVPVSRQSETESFSTRQHTFSIAGRGTAVLPDHEGTLSPVLEAFAKACGCLMPKLRQAELSFTVPAIVPVSGVGGSADGATTSLLHDRRLWGVWYFSPGVVPDQDQRWCWHPEFCDGIDRRRLFWDTLTWLPADDIHELFINIGAQQHGPDLYEKDVSLPDSTAAERILEEQRKRRRLQEQAGR</sequence>
<dbReference type="AlphaFoldDB" id="A0A9P9C0V3"/>
<comment type="caution">
    <text evidence="2">The sequence shown here is derived from an EMBL/GenBank/DDBJ whole genome shotgun (WGS) entry which is preliminary data.</text>
</comment>
<dbReference type="RefSeq" id="XP_046019544.1">
    <property type="nucleotide sequence ID" value="XM_046152561.1"/>
</dbReference>
<evidence type="ECO:0000313" key="3">
    <source>
        <dbReference type="Proteomes" id="UP000756346"/>
    </source>
</evidence>
<reference evidence="2" key="1">
    <citation type="journal article" date="2021" name="Nat. Commun.">
        <title>Genetic determinants of endophytism in the Arabidopsis root mycobiome.</title>
        <authorList>
            <person name="Mesny F."/>
            <person name="Miyauchi S."/>
            <person name="Thiergart T."/>
            <person name="Pickel B."/>
            <person name="Atanasova L."/>
            <person name="Karlsson M."/>
            <person name="Huettel B."/>
            <person name="Barry K.W."/>
            <person name="Haridas S."/>
            <person name="Chen C."/>
            <person name="Bauer D."/>
            <person name="Andreopoulos W."/>
            <person name="Pangilinan J."/>
            <person name="LaButti K."/>
            <person name="Riley R."/>
            <person name="Lipzen A."/>
            <person name="Clum A."/>
            <person name="Drula E."/>
            <person name="Henrissat B."/>
            <person name="Kohler A."/>
            <person name="Grigoriev I.V."/>
            <person name="Martin F.M."/>
            <person name="Hacquard S."/>
        </authorList>
    </citation>
    <scope>NUCLEOTIDE SEQUENCE</scope>
    <source>
        <strain evidence="2">MPI-CAGE-CH-0230</strain>
    </source>
</reference>
<feature type="compositionally biased region" description="Polar residues" evidence="1">
    <location>
        <begin position="136"/>
        <end position="148"/>
    </location>
</feature>
<accession>A0A9P9C0V3</accession>
<dbReference type="Proteomes" id="UP000756346">
    <property type="component" value="Unassembled WGS sequence"/>
</dbReference>
<dbReference type="GeneID" id="70182107"/>